<dbReference type="Gene3D" id="2.120.10.80">
    <property type="entry name" value="Kelch-type beta propeller"/>
    <property type="match status" value="2"/>
</dbReference>
<keyword evidence="3" id="KW-0175">Coiled coil</keyword>
<evidence type="ECO:0000256" key="1">
    <source>
        <dbReference type="ARBA" id="ARBA00022441"/>
    </source>
</evidence>
<dbReference type="AlphaFoldDB" id="A9V6E1"/>
<organism evidence="5 6">
    <name type="scientific">Monosiga brevicollis</name>
    <name type="common">Choanoflagellate</name>
    <dbReference type="NCBI Taxonomy" id="81824"/>
    <lineage>
        <taxon>Eukaryota</taxon>
        <taxon>Choanoflagellata</taxon>
        <taxon>Craspedida</taxon>
        <taxon>Salpingoecidae</taxon>
        <taxon>Monosiga</taxon>
    </lineage>
</organism>
<dbReference type="EMBL" id="CH991562">
    <property type="protein sequence ID" value="EDQ87050.1"/>
    <property type="molecule type" value="Genomic_DNA"/>
</dbReference>
<dbReference type="GO" id="GO:0031463">
    <property type="term" value="C:Cul3-RING ubiquitin ligase complex"/>
    <property type="evidence" value="ECO:0000318"/>
    <property type="project" value="GO_Central"/>
</dbReference>
<evidence type="ECO:0000256" key="4">
    <source>
        <dbReference type="SAM" id="SignalP"/>
    </source>
</evidence>
<proteinExistence type="predicted"/>
<feature type="signal peptide" evidence="4">
    <location>
        <begin position="1"/>
        <end position="40"/>
    </location>
</feature>
<dbReference type="GeneID" id="5893528"/>
<name>A9V6E1_MONBE</name>
<keyword evidence="6" id="KW-1185">Reference proteome</keyword>
<accession>A9V6E1</accession>
<dbReference type="SUPFAM" id="SSF117281">
    <property type="entry name" value="Kelch motif"/>
    <property type="match status" value="2"/>
</dbReference>
<dbReference type="GO" id="GO:0043161">
    <property type="term" value="P:proteasome-mediated ubiquitin-dependent protein catabolic process"/>
    <property type="evidence" value="ECO:0000318"/>
    <property type="project" value="GO_Central"/>
</dbReference>
<dbReference type="GO" id="GO:0005737">
    <property type="term" value="C:cytoplasm"/>
    <property type="evidence" value="ECO:0000318"/>
    <property type="project" value="GO_Central"/>
</dbReference>
<dbReference type="Proteomes" id="UP000001357">
    <property type="component" value="Unassembled WGS sequence"/>
</dbReference>
<dbReference type="KEGG" id="mbr:MONBRDRAFT_10500"/>
<feature type="chain" id="PRO_5002742733" evidence="4">
    <location>
        <begin position="41"/>
        <end position="378"/>
    </location>
</feature>
<gene>
    <name evidence="5" type="ORF">MONBRDRAFT_10500</name>
</gene>
<evidence type="ECO:0000313" key="6">
    <source>
        <dbReference type="Proteomes" id="UP000001357"/>
    </source>
</evidence>
<dbReference type="STRING" id="81824.A9V6E1"/>
<dbReference type="GO" id="GO:1990756">
    <property type="term" value="F:ubiquitin-like ligase-substrate adaptor activity"/>
    <property type="evidence" value="ECO:0000318"/>
    <property type="project" value="GO_Central"/>
</dbReference>
<feature type="coiled-coil region" evidence="3">
    <location>
        <begin position="76"/>
        <end position="103"/>
    </location>
</feature>
<dbReference type="InParanoid" id="A9V6E1"/>
<dbReference type="eggNOG" id="KOG4441">
    <property type="taxonomic scope" value="Eukaryota"/>
</dbReference>
<evidence type="ECO:0000256" key="2">
    <source>
        <dbReference type="ARBA" id="ARBA00022737"/>
    </source>
</evidence>
<dbReference type="Pfam" id="PF24681">
    <property type="entry name" value="Kelch_KLHDC2_KLHL20_DRC7"/>
    <property type="match status" value="1"/>
</dbReference>
<dbReference type="RefSeq" id="XP_001748289.1">
    <property type="nucleotide sequence ID" value="XM_001748237.1"/>
</dbReference>
<reference evidence="5 6" key="1">
    <citation type="journal article" date="2008" name="Nature">
        <title>The genome of the choanoflagellate Monosiga brevicollis and the origin of metazoans.</title>
        <authorList>
            <consortium name="JGI Sequencing"/>
            <person name="King N."/>
            <person name="Westbrook M.J."/>
            <person name="Young S.L."/>
            <person name="Kuo A."/>
            <person name="Abedin M."/>
            <person name="Chapman J."/>
            <person name="Fairclough S."/>
            <person name="Hellsten U."/>
            <person name="Isogai Y."/>
            <person name="Letunic I."/>
            <person name="Marr M."/>
            <person name="Pincus D."/>
            <person name="Putnam N."/>
            <person name="Rokas A."/>
            <person name="Wright K.J."/>
            <person name="Zuzow R."/>
            <person name="Dirks W."/>
            <person name="Good M."/>
            <person name="Goodstein D."/>
            <person name="Lemons D."/>
            <person name="Li W."/>
            <person name="Lyons J.B."/>
            <person name="Morris A."/>
            <person name="Nichols S."/>
            <person name="Richter D.J."/>
            <person name="Salamov A."/>
            <person name="Bork P."/>
            <person name="Lim W.A."/>
            <person name="Manning G."/>
            <person name="Miller W.T."/>
            <person name="McGinnis W."/>
            <person name="Shapiro H."/>
            <person name="Tjian R."/>
            <person name="Grigoriev I.V."/>
            <person name="Rokhsar D."/>
        </authorList>
    </citation>
    <scope>NUCLEOTIDE SEQUENCE [LARGE SCALE GENOMIC DNA]</scope>
    <source>
        <strain evidence="6">MX1 / ATCC 50154</strain>
    </source>
</reference>
<dbReference type="InterPro" id="IPR015915">
    <property type="entry name" value="Kelch-typ_b-propeller"/>
</dbReference>
<sequence length="378" mass="40829">MVRRLNSAGLCGRLGLGSGGWEVLLWLLVLLSLLAVRGEGQTEVALDEATVRSDAQGNLYVTSGAERRVFVDGLDVTALATTLAAQQAELDRLQVQRAELYRAVSSLLRSSHVLLLGGRMESVAGFNATLVFDGTSWSRGPSMPTARYTPGAAVYRNEVYVAGGYDNANLAATDIFDGVAWRTGPLLSTARHRLALAVYQDRLYAFGGRADLSVVSTMEVYDDDMELWVTTATPMPTARHSQAVCVFDGLLFAIGGKGQPRATLTTVEAFDGRTWLTMPSLLQARQWATAAAYADKLWVMGGYDGARNLVSVEAFTTATGWVAQSPLYVSSLSVSAVVFNHRLLLFGDDVIQVLNGSTWTVLGDMPEPWTDYGLVVFP</sequence>
<evidence type="ECO:0000256" key="3">
    <source>
        <dbReference type="SAM" id="Coils"/>
    </source>
</evidence>
<protein>
    <submittedName>
        <fullName evidence="5">Uncharacterized protein</fullName>
    </submittedName>
</protein>
<keyword evidence="1" id="KW-0880">Kelch repeat</keyword>
<keyword evidence="4" id="KW-0732">Signal</keyword>
<dbReference type="PANTHER" id="PTHR24412">
    <property type="entry name" value="KELCH PROTEIN"/>
    <property type="match status" value="1"/>
</dbReference>
<dbReference type="SMART" id="SM00612">
    <property type="entry name" value="Kelch"/>
    <property type="match status" value="5"/>
</dbReference>
<keyword evidence="2" id="KW-0677">Repeat</keyword>
<evidence type="ECO:0000313" key="5">
    <source>
        <dbReference type="EMBL" id="EDQ87050.1"/>
    </source>
</evidence>
<dbReference type="PANTHER" id="PTHR24412:SF441">
    <property type="entry name" value="KELCH-LIKE PROTEIN 28"/>
    <property type="match status" value="1"/>
</dbReference>
<dbReference type="InterPro" id="IPR006652">
    <property type="entry name" value="Kelch_1"/>
</dbReference>